<dbReference type="Proteomes" id="UP000649604">
    <property type="component" value="Unassembled WGS sequence"/>
</dbReference>
<gene>
    <name evidence="4" type="ORF">GF339_08045</name>
</gene>
<evidence type="ECO:0000256" key="2">
    <source>
        <dbReference type="ARBA" id="ARBA00022603"/>
    </source>
</evidence>
<reference evidence="4" key="1">
    <citation type="submission" date="2019-11" db="EMBL/GenBank/DDBJ databases">
        <title>Microbial mats filling the niche in hypersaline microbial mats.</title>
        <authorList>
            <person name="Wong H.L."/>
            <person name="Macleod F.I."/>
            <person name="White R.A. III"/>
            <person name="Burns B.P."/>
        </authorList>
    </citation>
    <scope>NUCLEOTIDE SEQUENCE</scope>
    <source>
        <strain evidence="4">Rbin_158</strain>
    </source>
</reference>
<dbReference type="GO" id="GO:0032259">
    <property type="term" value="P:methylation"/>
    <property type="evidence" value="ECO:0007669"/>
    <property type="project" value="UniProtKB-KW"/>
</dbReference>
<keyword evidence="3" id="KW-0808">Transferase</keyword>
<dbReference type="InterPro" id="IPR038601">
    <property type="entry name" value="MttB-like_sf"/>
</dbReference>
<comment type="caution">
    <text evidence="4">The sequence shown here is derived from an EMBL/GenBank/DDBJ whole genome shotgun (WGS) entry which is preliminary data.</text>
</comment>
<dbReference type="Pfam" id="PF06253">
    <property type="entry name" value="MTTB"/>
    <property type="match status" value="1"/>
</dbReference>
<accession>A0A9D5JVM3</accession>
<sequence>MRSNYAANQTAGLQALSDDQCGQLLAAAIEILHRTGAVYHDQESLDILKKAGCYVDGNRVRIPGKLVEKAISTAPSRVMLSNSRTGARVMELGGGNVYYGTGSDTPYFIDPYTQTRIPTSKQTVSTATKVIDALPNLNFVMSLGIVLDVPQLVYDRHQFEAMVLNTSKPIVITAIDNEGYGDIIEMCEIVAGGEEELRRNPFMTLYAEPISPLTHPQESAQKLVLAGKKQLPVVYTPCIMAGSTVPATIAGAVAQGLAESLSGLVLNQQTREGNPFIMGGVFTIMDMATTIFSYGAPEFDLMMAALADMAAYLDIPIFGTAGCTDSKLTDEQTAIEYAISIMMSAQSGANLIHDVGYIEHGNTASLDGLVMANDLIGYARRVVNGFEVNAETLAVDIIDKVGPGGNFLMEKHTLHHFKTETWYPPLFKRTIYENWVSEGRKTLTDRAHDTLLDILDQYEPEPLPQDVQQKLRAIVERAEEKILKK</sequence>
<dbReference type="GO" id="GO:0008168">
    <property type="term" value="F:methyltransferase activity"/>
    <property type="evidence" value="ECO:0007669"/>
    <property type="project" value="UniProtKB-KW"/>
</dbReference>
<evidence type="ECO:0000313" key="5">
    <source>
        <dbReference type="Proteomes" id="UP000649604"/>
    </source>
</evidence>
<dbReference type="InterPro" id="IPR010426">
    <property type="entry name" value="MTTB_MeTrfase"/>
</dbReference>
<dbReference type="Gene3D" id="3.20.20.480">
    <property type="entry name" value="Trimethylamine methyltransferase-like"/>
    <property type="match status" value="1"/>
</dbReference>
<keyword evidence="2 4" id="KW-0489">Methyltransferase</keyword>
<dbReference type="AlphaFoldDB" id="A0A9D5JVM3"/>
<dbReference type="EMBL" id="WJJP01000249">
    <property type="protein sequence ID" value="MBD3324521.1"/>
    <property type="molecule type" value="Genomic_DNA"/>
</dbReference>
<comment type="similarity">
    <text evidence="1">Belongs to the trimethylamine methyltransferase family.</text>
</comment>
<dbReference type="GO" id="GO:0015948">
    <property type="term" value="P:methanogenesis"/>
    <property type="evidence" value="ECO:0007669"/>
    <property type="project" value="InterPro"/>
</dbReference>
<evidence type="ECO:0000256" key="3">
    <source>
        <dbReference type="ARBA" id="ARBA00022679"/>
    </source>
</evidence>
<organism evidence="4 5">
    <name type="scientific">candidate division KSB3 bacterium</name>
    <dbReference type="NCBI Taxonomy" id="2044937"/>
    <lineage>
        <taxon>Bacteria</taxon>
        <taxon>candidate division KSB3</taxon>
    </lineage>
</organism>
<name>A0A9D5JVM3_9BACT</name>
<evidence type="ECO:0000256" key="1">
    <source>
        <dbReference type="ARBA" id="ARBA00007137"/>
    </source>
</evidence>
<evidence type="ECO:0000313" key="4">
    <source>
        <dbReference type="EMBL" id="MBD3324521.1"/>
    </source>
</evidence>
<protein>
    <submittedName>
        <fullName evidence="4">Trimethylamine methyltransferase</fullName>
    </submittedName>
</protein>
<proteinExistence type="inferred from homology"/>